<keyword evidence="1" id="KW-0812">Transmembrane</keyword>
<evidence type="ECO:0000256" key="1">
    <source>
        <dbReference type="SAM" id="Phobius"/>
    </source>
</evidence>
<dbReference type="Proteomes" id="UP000214720">
    <property type="component" value="Unassembled WGS sequence"/>
</dbReference>
<feature type="transmembrane region" description="Helical" evidence="1">
    <location>
        <begin position="22"/>
        <end position="40"/>
    </location>
</feature>
<evidence type="ECO:0000313" key="3">
    <source>
        <dbReference type="Proteomes" id="UP000214720"/>
    </source>
</evidence>
<evidence type="ECO:0000313" key="2">
    <source>
        <dbReference type="EMBL" id="OXC73295.1"/>
    </source>
</evidence>
<dbReference type="EMBL" id="MTHB01000256">
    <property type="protein sequence ID" value="OXC73295.1"/>
    <property type="molecule type" value="Genomic_DNA"/>
</dbReference>
<proteinExistence type="predicted"/>
<sequence>METLAFNWANGPSILHMLVEHLQIVAVGVGFAILTGVPLGSPSVSTNVWRASCSTSLPSS</sequence>
<gene>
    <name evidence="2" type="ORF">BSU04_38780</name>
</gene>
<dbReference type="AlphaFoldDB" id="A0A226WQ31"/>
<protein>
    <submittedName>
        <fullName evidence="2">L-proline glycine betaine ABC transport system permease protein ProW</fullName>
    </submittedName>
</protein>
<reference evidence="3" key="1">
    <citation type="submission" date="2017-01" db="EMBL/GenBank/DDBJ databases">
        <title>Genome Analysis of Deinococcus marmoris KOPRI26562.</title>
        <authorList>
            <person name="Kim J.H."/>
            <person name="Oh H.-M."/>
        </authorList>
    </citation>
    <scope>NUCLEOTIDE SEQUENCE [LARGE SCALE GENOMIC DNA]</scope>
    <source>
        <strain evidence="3">PAMC 26633</strain>
    </source>
</reference>
<accession>A0A226WQ31</accession>
<keyword evidence="1" id="KW-0472">Membrane</keyword>
<comment type="caution">
    <text evidence="2">The sequence shown here is derived from an EMBL/GenBank/DDBJ whole genome shotgun (WGS) entry which is preliminary data.</text>
</comment>
<organism evidence="2 3">
    <name type="scientific">Caballeronia sordidicola</name>
    <name type="common">Burkholderia sordidicola</name>
    <dbReference type="NCBI Taxonomy" id="196367"/>
    <lineage>
        <taxon>Bacteria</taxon>
        <taxon>Pseudomonadati</taxon>
        <taxon>Pseudomonadota</taxon>
        <taxon>Betaproteobacteria</taxon>
        <taxon>Burkholderiales</taxon>
        <taxon>Burkholderiaceae</taxon>
        <taxon>Caballeronia</taxon>
    </lineage>
</organism>
<keyword evidence="1" id="KW-1133">Transmembrane helix</keyword>
<name>A0A226WQ31_CABSO</name>